<name>W7QH64_9ALTE</name>
<dbReference type="Gene3D" id="3.30.200.20">
    <property type="entry name" value="Phosphorylase Kinase, domain 1"/>
    <property type="match status" value="1"/>
</dbReference>
<keyword evidence="4" id="KW-1185">Reference proteome</keyword>
<proteinExistence type="inferred from homology"/>
<gene>
    <name evidence="3" type="ORF">DS2_01170</name>
</gene>
<dbReference type="PANTHER" id="PTHR12149:SF8">
    <property type="entry name" value="PROTEIN-RIBULOSAMINE 3-KINASE"/>
    <property type="match status" value="1"/>
</dbReference>
<keyword evidence="2" id="KW-0808">Transferase</keyword>
<dbReference type="PATRIC" id="fig|1328313.3.peg.245"/>
<evidence type="ECO:0000313" key="3">
    <source>
        <dbReference type="EMBL" id="EWH12289.1"/>
    </source>
</evidence>
<organism evidence="3 4">
    <name type="scientific">Catenovulum agarivorans DS-2</name>
    <dbReference type="NCBI Taxonomy" id="1328313"/>
    <lineage>
        <taxon>Bacteria</taxon>
        <taxon>Pseudomonadati</taxon>
        <taxon>Pseudomonadota</taxon>
        <taxon>Gammaproteobacteria</taxon>
        <taxon>Alteromonadales</taxon>
        <taxon>Alteromonadaceae</taxon>
        <taxon>Catenovulum</taxon>
    </lineage>
</organism>
<dbReference type="Proteomes" id="UP000019276">
    <property type="component" value="Unassembled WGS sequence"/>
</dbReference>
<dbReference type="AlphaFoldDB" id="W7QH64"/>
<dbReference type="Gene3D" id="3.90.1200.10">
    <property type="match status" value="1"/>
</dbReference>
<dbReference type="SUPFAM" id="SSF56112">
    <property type="entry name" value="Protein kinase-like (PK-like)"/>
    <property type="match status" value="1"/>
</dbReference>
<dbReference type="Pfam" id="PF03881">
    <property type="entry name" value="Fructosamin_kin"/>
    <property type="match status" value="1"/>
</dbReference>
<comment type="caution">
    <text evidence="3">The sequence shown here is derived from an EMBL/GenBank/DDBJ whole genome shotgun (WGS) entry which is preliminary data.</text>
</comment>
<dbReference type="InterPro" id="IPR016477">
    <property type="entry name" value="Fructo-/Ketosamine-3-kinase"/>
</dbReference>
<dbReference type="PANTHER" id="PTHR12149">
    <property type="entry name" value="FRUCTOSAMINE 3 KINASE-RELATED PROTEIN"/>
    <property type="match status" value="1"/>
</dbReference>
<keyword evidence="2 3" id="KW-0418">Kinase</keyword>
<comment type="similarity">
    <text evidence="1 2">Belongs to the fructosamine kinase family.</text>
</comment>
<protein>
    <submittedName>
        <fullName evidence="3">Fructosamine/Ketosamine-3-kinase</fullName>
    </submittedName>
</protein>
<reference evidence="3 4" key="1">
    <citation type="journal article" date="2014" name="Genome Announc.">
        <title>Draft Genome Sequence of the Agar-Degrading Bacterium Catenovulum sp. Strain DS-2, Isolated from Intestines of Haliotis diversicolor.</title>
        <authorList>
            <person name="Shan D."/>
            <person name="Li X."/>
            <person name="Gu Z."/>
            <person name="Wei G."/>
            <person name="Gao Z."/>
            <person name="Shao Z."/>
        </authorList>
    </citation>
    <scope>NUCLEOTIDE SEQUENCE [LARGE SCALE GENOMIC DNA]</scope>
    <source>
        <strain evidence="3 4">DS-2</strain>
    </source>
</reference>
<dbReference type="OrthoDB" id="5291879at2"/>
<evidence type="ECO:0000313" key="4">
    <source>
        <dbReference type="Proteomes" id="UP000019276"/>
    </source>
</evidence>
<dbReference type="eggNOG" id="COG3001">
    <property type="taxonomic scope" value="Bacteria"/>
</dbReference>
<evidence type="ECO:0000256" key="2">
    <source>
        <dbReference type="PIRNR" id="PIRNR006221"/>
    </source>
</evidence>
<accession>W7QH64</accession>
<sequence>MWHQVELDLTKALNTEVKITGKQSVSGGDISQAFKINTSAGDFFVKVNKHSFYENFACEMLALNKIAKTQCIHTPKVQQVNTSQLYSYLILDYLEFKPAKMEQWYLAGVQLAKMHQHDIQAQFGFDSNNFIGSTLQNNRWHNNWSTFFAEQRIGFQLELLLEKGISIGDIDEIVATVHTLLKPRKPPASLLHGDLWQGNIAFANVPVIFDPASYYGDPEVDIAMSELFGCFPQEFYQGYQSVQKLDSGYAHRKHIYNFYHILNHANLFSGSYIEQSKDYLMQIARM</sequence>
<dbReference type="RefSeq" id="WP_035012751.1">
    <property type="nucleotide sequence ID" value="NZ_ARZY01000001.1"/>
</dbReference>
<evidence type="ECO:0000256" key="1">
    <source>
        <dbReference type="ARBA" id="ARBA00009460"/>
    </source>
</evidence>
<dbReference type="EMBL" id="ARZY01000001">
    <property type="protein sequence ID" value="EWH12289.1"/>
    <property type="molecule type" value="Genomic_DNA"/>
</dbReference>
<dbReference type="PIRSF" id="PIRSF006221">
    <property type="entry name" value="Ketosamine-3-kinase"/>
    <property type="match status" value="1"/>
</dbReference>
<dbReference type="InterPro" id="IPR011009">
    <property type="entry name" value="Kinase-like_dom_sf"/>
</dbReference>
<dbReference type="GO" id="GO:0016301">
    <property type="term" value="F:kinase activity"/>
    <property type="evidence" value="ECO:0007669"/>
    <property type="project" value="UniProtKB-UniRule"/>
</dbReference>
<dbReference type="STRING" id="1328313.DS2_01170"/>